<dbReference type="PROSITE" id="PS50056">
    <property type="entry name" value="TYR_PHOSPHATASE_2"/>
    <property type="match status" value="1"/>
</dbReference>
<evidence type="ECO:0000256" key="4">
    <source>
        <dbReference type="ARBA" id="ARBA00022801"/>
    </source>
</evidence>
<dbReference type="EC" id="3.1.3.48" evidence="12"/>
<dbReference type="Pfam" id="PF00041">
    <property type="entry name" value="fn3"/>
    <property type="match status" value="3"/>
</dbReference>
<keyword evidence="3" id="KW-0677">Repeat</keyword>
<dbReference type="InterPro" id="IPR050348">
    <property type="entry name" value="Protein-Tyr_Phosphatase"/>
</dbReference>
<dbReference type="InterPro" id="IPR003595">
    <property type="entry name" value="Tyr_Pase_cat"/>
</dbReference>
<dbReference type="CDD" id="cd00063">
    <property type="entry name" value="FN3"/>
    <property type="match status" value="4"/>
</dbReference>
<dbReference type="Proteomes" id="UP000675881">
    <property type="component" value="Chromosome 4"/>
</dbReference>
<dbReference type="PANTHER" id="PTHR19134:SF540">
    <property type="entry name" value="TYROSINE-PROTEIN PHOSPHATASE 99A"/>
    <property type="match status" value="1"/>
</dbReference>
<keyword evidence="5" id="KW-0904">Protein phosphatase</keyword>
<dbReference type="GO" id="GO:0016020">
    <property type="term" value="C:membrane"/>
    <property type="evidence" value="ECO:0007669"/>
    <property type="project" value="UniProtKB-SubCell"/>
</dbReference>
<dbReference type="OrthoDB" id="6371915at2759"/>
<dbReference type="InterPro" id="IPR036116">
    <property type="entry name" value="FN3_sf"/>
</dbReference>
<sequence length="1343" mass="153000">MIDEVIAESGTNISVGCPGITLNTFVITLEWKCVGQCGSKSTSASSRKDEIQILKYSKGKKEDRGSMDPKTLISKRVKLDQHMYALQFSPVSGEDAGKYVCLINNRPLPDAIIRIDVLDVPDPPKLPIVMGFTSRSVTLSWSKPRVKEDSTPILGYVISVGQRSVASSDDEKFEDIGHEIISNSSTPKYTITGLVPYTVYNFKVAAMNHVGRSVFSKPSYPTITLLEKPSGKPRVTAAHNTSSTSLYLSWRPPDISTIHGQFLGYIISYRPRDVGEDEAVEVPLENPLAEDYTLKGLKVYTQYLVSIRVFNPQGNGPETIVVVMTDEGAPSPPRNIRVLSITKSAIQISWWEPARANGLLQGYRIYFLNNNFTSVQTIRDNKSAMVETLNRLKPYSEYQIWIKAYTVKNEGKTSEVLKVRTDVDRPGTPIIVNLTCQNGNTMFLKWLRPKIFYRTVDIYHVHYRQEQSRAWEKQIVETVNNTINHMMYLNNLTSNKVYDLKIQAGTRSLLGEREMHFGAFSETRRLLLQPGCEVIRSFSPSRSHNKQDSLLLINLEEHLGMIAGVVCGSLGLLLAIFAFLLWRRYTQDNDIYYPHDKYFGQGGSLEAQGWDNGSTVEGEHAIPVHIFAKHVAELHLNQDVGFCKEYEEIRAANCLDEYSAADSQNPENYDKNRYPNILAYDHTRVRFRNGAKNSEKDEYINANYIDGFRQSRAYIATQGPINGKTTNEFWRMVREQHVQVIVMMTNLFENEKQKCDMYWPDVGSETYDDIVVTLIRQDVLSHYTLRTFTLRYMKAGKKEISNGSAEKTVYQYHYTAWPDHDVPILVHCSAGVGRTGCFIVLDSMMRQIEARGDINIFSYLKHIRSQRNHLVQTEEQYIFVHDALIEAIESGETHINKANLPRYIHGLQCIDVTDEKHQPPKLLEKQFKLVISHYPSKSEFSSALKICNQSKNRSSEFLASDSSRVYLNSTEIDGSDYINASWLPGFFHIREYIVSQHPSAATIPTFWQMVWEQDVQLIVLLSSIDSQECCSFWSTSEIHGSLQWEINGYQRMKVTLLDDVDTASKKAIRISLEFIQCDVGNIQNGIASISREVWIYYSPNWPQQCSPLSTVFDLIKSVDEEQNRLAANAISSGPTVIIDRFGSSQAATFCSLKSLWHQLHFEGGVDVFQMAKLYHFCRPGIWRTQDEYLFMYCALEAYVTNNGTTIPSPVDIDQWKNGFQLNGCVRVSRVYTDSVTRVLTENGSMSDSCLLRIPPEGQESATLLRHHHHHHHHHHIHCSSTTPDDDPLMSTSTEAQHSQRLSAFLQILHPHPLAPRLEYPDRSPKKIFFIHKNMQDFRIQCKS</sequence>
<dbReference type="InterPro" id="IPR013783">
    <property type="entry name" value="Ig-like_fold"/>
</dbReference>
<dbReference type="PROSITE" id="PS50853">
    <property type="entry name" value="FN3"/>
    <property type="match status" value="4"/>
</dbReference>
<dbReference type="PRINTS" id="PR00700">
    <property type="entry name" value="PRTYPHPHTASE"/>
</dbReference>
<dbReference type="SUPFAM" id="SSF49265">
    <property type="entry name" value="Fibronectin type III"/>
    <property type="match status" value="2"/>
</dbReference>
<gene>
    <name evidence="12" type="ORF">LSAA_8969</name>
</gene>
<dbReference type="GO" id="GO:0004725">
    <property type="term" value="F:protein tyrosine phosphatase activity"/>
    <property type="evidence" value="ECO:0007669"/>
    <property type="project" value="UniProtKB-EC"/>
</dbReference>
<dbReference type="InterPro" id="IPR007110">
    <property type="entry name" value="Ig-like_dom"/>
</dbReference>
<dbReference type="SMART" id="SM00194">
    <property type="entry name" value="PTPc"/>
    <property type="match status" value="2"/>
</dbReference>
<dbReference type="FunFam" id="2.60.40.10:FF:000028">
    <property type="entry name" value="Neuronal cell adhesion molecule"/>
    <property type="match status" value="2"/>
</dbReference>
<organism evidence="12 13">
    <name type="scientific">Lepeophtheirus salmonis</name>
    <name type="common">Salmon louse</name>
    <name type="synonym">Caligus salmonis</name>
    <dbReference type="NCBI Taxonomy" id="72036"/>
    <lineage>
        <taxon>Eukaryota</taxon>
        <taxon>Metazoa</taxon>
        <taxon>Ecdysozoa</taxon>
        <taxon>Arthropoda</taxon>
        <taxon>Crustacea</taxon>
        <taxon>Multicrustacea</taxon>
        <taxon>Hexanauplia</taxon>
        <taxon>Copepoda</taxon>
        <taxon>Siphonostomatoida</taxon>
        <taxon>Caligidae</taxon>
        <taxon>Lepeophtheirus</taxon>
    </lineage>
</organism>
<name>A0A7R8CTZ1_LEPSM</name>
<proteinExistence type="predicted"/>
<protein>
    <submittedName>
        <fullName evidence="12">PTPRG</fullName>
        <ecNumber evidence="12">3.1.3.48</ecNumber>
    </submittedName>
</protein>
<dbReference type="SMART" id="SM00060">
    <property type="entry name" value="FN3"/>
    <property type="match status" value="4"/>
</dbReference>
<dbReference type="Pfam" id="PF00102">
    <property type="entry name" value="Y_phosphatase"/>
    <property type="match status" value="2"/>
</dbReference>
<dbReference type="InterPro" id="IPR000242">
    <property type="entry name" value="PTP_cat"/>
</dbReference>
<comment type="catalytic activity">
    <reaction evidence="7">
        <text>O-phospho-L-tyrosyl-[protein] + H2O = L-tyrosyl-[protein] + phosphate</text>
        <dbReference type="Rhea" id="RHEA:10684"/>
        <dbReference type="Rhea" id="RHEA-COMP:10136"/>
        <dbReference type="Rhea" id="RHEA-COMP:20101"/>
        <dbReference type="ChEBI" id="CHEBI:15377"/>
        <dbReference type="ChEBI" id="CHEBI:43474"/>
        <dbReference type="ChEBI" id="CHEBI:46858"/>
        <dbReference type="ChEBI" id="CHEBI:61978"/>
        <dbReference type="EC" id="3.1.3.48"/>
    </reaction>
</comment>
<dbReference type="SMART" id="SM00404">
    <property type="entry name" value="PTPc_motif"/>
    <property type="match status" value="2"/>
</dbReference>
<feature type="domain" description="Fibronectin type-III" evidence="11">
    <location>
        <begin position="333"/>
        <end position="424"/>
    </location>
</feature>
<keyword evidence="6" id="KW-0472">Membrane</keyword>
<evidence type="ECO:0000256" key="5">
    <source>
        <dbReference type="ARBA" id="ARBA00022912"/>
    </source>
</evidence>
<dbReference type="PROSITE" id="PS50055">
    <property type="entry name" value="TYR_PHOSPHATASE_PTP"/>
    <property type="match status" value="2"/>
</dbReference>
<keyword evidence="2" id="KW-0732">Signal</keyword>
<dbReference type="InterPro" id="IPR016130">
    <property type="entry name" value="Tyr_Pase_AS"/>
</dbReference>
<feature type="domain" description="Ig-like" evidence="10">
    <location>
        <begin position="1"/>
        <end position="105"/>
    </location>
</feature>
<dbReference type="PANTHER" id="PTHR19134">
    <property type="entry name" value="RECEPTOR-TYPE TYROSINE-PROTEIN PHOSPHATASE"/>
    <property type="match status" value="1"/>
</dbReference>
<dbReference type="InterPro" id="IPR029021">
    <property type="entry name" value="Prot-tyrosine_phosphatase-like"/>
</dbReference>
<feature type="domain" description="Fibronectin type-III" evidence="11">
    <location>
        <begin position="425"/>
        <end position="531"/>
    </location>
</feature>
<dbReference type="Gene3D" id="3.90.190.10">
    <property type="entry name" value="Protein tyrosine phosphatase superfamily"/>
    <property type="match status" value="2"/>
</dbReference>
<evidence type="ECO:0000256" key="7">
    <source>
        <dbReference type="ARBA" id="ARBA00051722"/>
    </source>
</evidence>
<evidence type="ECO:0000313" key="13">
    <source>
        <dbReference type="Proteomes" id="UP000675881"/>
    </source>
</evidence>
<reference evidence="12" key="1">
    <citation type="submission" date="2021-02" db="EMBL/GenBank/DDBJ databases">
        <authorList>
            <person name="Bekaert M."/>
        </authorList>
    </citation>
    <scope>NUCLEOTIDE SEQUENCE</scope>
    <source>
        <strain evidence="12">IoA-00</strain>
    </source>
</reference>
<evidence type="ECO:0000256" key="1">
    <source>
        <dbReference type="ARBA" id="ARBA00004167"/>
    </source>
</evidence>
<feature type="domain" description="Tyrosine-protein phosphatase" evidence="8">
    <location>
        <begin position="923"/>
        <end position="1198"/>
    </location>
</feature>
<feature type="domain" description="Fibronectin type-III" evidence="11">
    <location>
        <begin position="229"/>
        <end position="332"/>
    </location>
</feature>
<dbReference type="FunFam" id="2.60.40.10:FF:001386">
    <property type="entry name" value="Receptor-type tyrosine-protein phosphatase gamma"/>
    <property type="match status" value="1"/>
</dbReference>
<feature type="domain" description="Fibronectin type-III" evidence="11">
    <location>
        <begin position="123"/>
        <end position="228"/>
    </location>
</feature>
<dbReference type="InterPro" id="IPR003961">
    <property type="entry name" value="FN3_dom"/>
</dbReference>
<dbReference type="EMBL" id="HG994583">
    <property type="protein sequence ID" value="CAF2930799.1"/>
    <property type="molecule type" value="Genomic_DNA"/>
</dbReference>
<evidence type="ECO:0000259" key="9">
    <source>
        <dbReference type="PROSITE" id="PS50056"/>
    </source>
</evidence>
<evidence type="ECO:0000259" key="8">
    <source>
        <dbReference type="PROSITE" id="PS50055"/>
    </source>
</evidence>
<evidence type="ECO:0000259" key="11">
    <source>
        <dbReference type="PROSITE" id="PS50853"/>
    </source>
</evidence>
<dbReference type="PROSITE" id="PS50835">
    <property type="entry name" value="IG_LIKE"/>
    <property type="match status" value="1"/>
</dbReference>
<evidence type="ECO:0000259" key="10">
    <source>
        <dbReference type="PROSITE" id="PS50835"/>
    </source>
</evidence>
<dbReference type="Gene3D" id="2.60.40.10">
    <property type="entry name" value="Immunoglobulins"/>
    <property type="match status" value="5"/>
</dbReference>
<keyword evidence="13" id="KW-1185">Reference proteome</keyword>
<dbReference type="GO" id="GO:0048666">
    <property type="term" value="P:neuron development"/>
    <property type="evidence" value="ECO:0007669"/>
    <property type="project" value="UniProtKB-ARBA"/>
</dbReference>
<dbReference type="InterPro" id="IPR000387">
    <property type="entry name" value="Tyr_Pase_dom"/>
</dbReference>
<evidence type="ECO:0000256" key="6">
    <source>
        <dbReference type="ARBA" id="ARBA00023136"/>
    </source>
</evidence>
<evidence type="ECO:0000256" key="2">
    <source>
        <dbReference type="ARBA" id="ARBA00022729"/>
    </source>
</evidence>
<feature type="domain" description="Tyrosine specific protein phosphatases" evidence="9">
    <location>
        <begin position="823"/>
        <end position="878"/>
    </location>
</feature>
<feature type="domain" description="Tyrosine-protein phosphatase" evidence="8">
    <location>
        <begin position="642"/>
        <end position="887"/>
    </location>
</feature>
<dbReference type="SUPFAM" id="SSF52799">
    <property type="entry name" value="(Phosphotyrosine protein) phosphatases II"/>
    <property type="match status" value="2"/>
</dbReference>
<dbReference type="PROSITE" id="PS00383">
    <property type="entry name" value="TYR_PHOSPHATASE_1"/>
    <property type="match status" value="1"/>
</dbReference>
<evidence type="ECO:0000256" key="3">
    <source>
        <dbReference type="ARBA" id="ARBA00022737"/>
    </source>
</evidence>
<accession>A0A7R8CTZ1</accession>
<evidence type="ECO:0000313" key="12">
    <source>
        <dbReference type="EMBL" id="CAF2930799.1"/>
    </source>
</evidence>
<comment type="subcellular location">
    <subcellularLocation>
        <location evidence="1">Membrane</location>
        <topology evidence="1">Single-pass membrane protein</topology>
    </subcellularLocation>
</comment>
<keyword evidence="4 12" id="KW-0378">Hydrolase</keyword>